<protein>
    <submittedName>
        <fullName evidence="1">Uncharacterized protein</fullName>
    </submittedName>
</protein>
<sequence>MFDKIAGVTKLKITGENRVATRSGHNTTSVQDIGGAKIKFFSKDNNHSSV</sequence>
<reference evidence="1" key="1">
    <citation type="journal article" date="2021" name="Proc. Natl. Acad. Sci. U.S.A.">
        <title>A Catalog of Tens of Thousands of Viruses from Human Metagenomes Reveals Hidden Associations with Chronic Diseases.</title>
        <authorList>
            <person name="Tisza M.J."/>
            <person name="Buck C.B."/>
        </authorList>
    </citation>
    <scope>NUCLEOTIDE SEQUENCE</scope>
    <source>
        <strain evidence="1">CtWhx86</strain>
    </source>
</reference>
<name>A0A8S5QNK7_9CAUD</name>
<proteinExistence type="predicted"/>
<accession>A0A8S5QNK7</accession>
<organism evidence="1">
    <name type="scientific">Siphoviridae sp. ctWhx86</name>
    <dbReference type="NCBI Taxonomy" id="2826362"/>
    <lineage>
        <taxon>Viruses</taxon>
        <taxon>Duplodnaviria</taxon>
        <taxon>Heunggongvirae</taxon>
        <taxon>Uroviricota</taxon>
        <taxon>Caudoviricetes</taxon>
    </lineage>
</organism>
<dbReference type="EMBL" id="BK015702">
    <property type="protein sequence ID" value="DAE20855.1"/>
    <property type="molecule type" value="Genomic_DNA"/>
</dbReference>
<evidence type="ECO:0000313" key="1">
    <source>
        <dbReference type="EMBL" id="DAE20855.1"/>
    </source>
</evidence>